<dbReference type="SUPFAM" id="SSF50118">
    <property type="entry name" value="Cell growth inhibitor/plasmid maintenance toxic component"/>
    <property type="match status" value="1"/>
</dbReference>
<protein>
    <recommendedName>
        <fullName evidence="5">Type II toxin-antitoxin system PemK/MazF family toxin</fullName>
    </recommendedName>
</protein>
<dbReference type="InterPro" id="IPR003477">
    <property type="entry name" value="PemK-like"/>
</dbReference>
<dbReference type="RefSeq" id="WP_061654082.1">
    <property type="nucleotide sequence ID" value="NZ_LOMT01000002.1"/>
</dbReference>
<dbReference type="InterPro" id="IPR011067">
    <property type="entry name" value="Plasmid_toxin/cell-grow_inhib"/>
</dbReference>
<organism evidence="3 4">
    <name type="scientific">Bacillus cereus</name>
    <dbReference type="NCBI Taxonomy" id="1396"/>
    <lineage>
        <taxon>Bacteria</taxon>
        <taxon>Bacillati</taxon>
        <taxon>Bacillota</taxon>
        <taxon>Bacilli</taxon>
        <taxon>Bacillales</taxon>
        <taxon>Bacillaceae</taxon>
        <taxon>Bacillus</taxon>
        <taxon>Bacillus cereus group</taxon>
    </lineage>
</organism>
<evidence type="ECO:0008006" key="5">
    <source>
        <dbReference type="Google" id="ProtNLM"/>
    </source>
</evidence>
<comment type="caution">
    <text evidence="3">The sequence shown here is derived from an EMBL/GenBank/DDBJ whole genome shotgun (WGS) entry which is preliminary data.</text>
</comment>
<evidence type="ECO:0000256" key="2">
    <source>
        <dbReference type="ARBA" id="ARBA00022649"/>
    </source>
</evidence>
<sequence>MPSQTYRNNRDFFDNREFNFGQVWKLDDSEIVIPQINHLGTRTIHPERWVVVISNNSENYHPLCPIVTVAPLSTRIDLKKMHDLELSKENDNVKDDCLLQLKLGQPILKKELFELKGEISNDKKIELQVLLETYFGLVDEEDAD</sequence>
<evidence type="ECO:0000313" key="3">
    <source>
        <dbReference type="EMBL" id="KXY04227.1"/>
    </source>
</evidence>
<dbReference type="GO" id="GO:0003677">
    <property type="term" value="F:DNA binding"/>
    <property type="evidence" value="ECO:0007669"/>
    <property type="project" value="InterPro"/>
</dbReference>
<accession>A0A150B7S6</accession>
<dbReference type="Gene3D" id="2.30.30.110">
    <property type="match status" value="1"/>
</dbReference>
<reference evidence="3 4" key="1">
    <citation type="submission" date="2015-12" db="EMBL/GenBank/DDBJ databases">
        <title>Bacillus cereus Group isolate.</title>
        <authorList>
            <person name="Kovac J."/>
        </authorList>
    </citation>
    <scope>NUCLEOTIDE SEQUENCE [LARGE SCALE GENOMIC DNA]</scope>
    <source>
        <strain evidence="3 4">FSL W8-0275</strain>
    </source>
</reference>
<dbReference type="AlphaFoldDB" id="A0A150B7S6"/>
<keyword evidence="2" id="KW-1277">Toxin-antitoxin system</keyword>
<evidence type="ECO:0000256" key="1">
    <source>
        <dbReference type="ARBA" id="ARBA00007521"/>
    </source>
</evidence>
<dbReference type="Pfam" id="PF02452">
    <property type="entry name" value="PemK_toxin"/>
    <property type="match status" value="1"/>
</dbReference>
<dbReference type="Proteomes" id="UP000075591">
    <property type="component" value="Unassembled WGS sequence"/>
</dbReference>
<proteinExistence type="inferred from homology"/>
<evidence type="ECO:0000313" key="4">
    <source>
        <dbReference type="Proteomes" id="UP000075591"/>
    </source>
</evidence>
<comment type="similarity">
    <text evidence="1">Belongs to the PemK/MazF family.</text>
</comment>
<name>A0A150B7S6_BACCE</name>
<gene>
    <name evidence="3" type="ORF">AT274_07665</name>
</gene>
<dbReference type="EMBL" id="LOMT01000002">
    <property type="protein sequence ID" value="KXY04227.1"/>
    <property type="molecule type" value="Genomic_DNA"/>
</dbReference>